<feature type="compositionally biased region" description="Basic residues" evidence="1">
    <location>
        <begin position="52"/>
        <end position="62"/>
    </location>
</feature>
<organism evidence="2 3">
    <name type="scientific">Marasmius tenuissimus</name>
    <dbReference type="NCBI Taxonomy" id="585030"/>
    <lineage>
        <taxon>Eukaryota</taxon>
        <taxon>Fungi</taxon>
        <taxon>Dikarya</taxon>
        <taxon>Basidiomycota</taxon>
        <taxon>Agaricomycotina</taxon>
        <taxon>Agaricomycetes</taxon>
        <taxon>Agaricomycetidae</taxon>
        <taxon>Agaricales</taxon>
        <taxon>Marasmiineae</taxon>
        <taxon>Marasmiaceae</taxon>
        <taxon>Marasmius</taxon>
    </lineage>
</organism>
<accession>A0ABR2Z558</accession>
<feature type="compositionally biased region" description="Acidic residues" evidence="1">
    <location>
        <begin position="22"/>
        <end position="31"/>
    </location>
</feature>
<proteinExistence type="predicted"/>
<feature type="compositionally biased region" description="Pro residues" evidence="1">
    <location>
        <begin position="153"/>
        <end position="169"/>
    </location>
</feature>
<name>A0ABR2Z558_9AGAR</name>
<dbReference type="EMBL" id="JBBXMP010001097">
    <property type="protein sequence ID" value="KAL0056672.1"/>
    <property type="molecule type" value="Genomic_DNA"/>
</dbReference>
<evidence type="ECO:0000256" key="1">
    <source>
        <dbReference type="SAM" id="MobiDB-lite"/>
    </source>
</evidence>
<keyword evidence="3" id="KW-1185">Reference proteome</keyword>
<comment type="caution">
    <text evidence="2">The sequence shown here is derived from an EMBL/GenBank/DDBJ whole genome shotgun (WGS) entry which is preliminary data.</text>
</comment>
<evidence type="ECO:0000313" key="3">
    <source>
        <dbReference type="Proteomes" id="UP001437256"/>
    </source>
</evidence>
<sequence length="246" mass="26315">MSSVSTLSSASNSTVTTTISDALDDASDIEDPFSSNHARGREITPTPQPPKSPKRTLRKRKSSLSVQTSPLQSLRSPNRAAESALAFQRHLHGTPSRPRSGSVNSAATEATSMLGRLANVAENPVGITGRMRSGSVGTALRSRQRSIRHIPTNPLPPPSLPLPPLPPLPKTFTNPSTPQKIHGRSFSFQPRGVNTGAVHLQRLPTVPGTPPSHSKMDVTPVEFFVPPSPRTPLGAIQHGYGRMDED</sequence>
<feature type="region of interest" description="Disordered" evidence="1">
    <location>
        <begin position="225"/>
        <end position="246"/>
    </location>
</feature>
<feature type="compositionally biased region" description="Low complexity" evidence="1">
    <location>
        <begin position="1"/>
        <end position="20"/>
    </location>
</feature>
<evidence type="ECO:0000313" key="2">
    <source>
        <dbReference type="EMBL" id="KAL0056672.1"/>
    </source>
</evidence>
<feature type="region of interest" description="Disordered" evidence="1">
    <location>
        <begin position="1"/>
        <end position="81"/>
    </location>
</feature>
<gene>
    <name evidence="2" type="ORF">AAF712_016723</name>
</gene>
<feature type="region of interest" description="Disordered" evidence="1">
    <location>
        <begin position="148"/>
        <end position="181"/>
    </location>
</feature>
<reference evidence="2 3" key="1">
    <citation type="submission" date="2024-05" db="EMBL/GenBank/DDBJ databases">
        <title>A draft genome resource for the thread blight pathogen Marasmius tenuissimus strain MS-2.</title>
        <authorList>
            <person name="Yulfo-Soto G.E."/>
            <person name="Baruah I.K."/>
            <person name="Amoako-Attah I."/>
            <person name="Bukari Y."/>
            <person name="Meinhardt L.W."/>
            <person name="Bailey B.A."/>
            <person name="Cohen S.P."/>
        </authorList>
    </citation>
    <scope>NUCLEOTIDE SEQUENCE [LARGE SCALE GENOMIC DNA]</scope>
    <source>
        <strain evidence="2 3">MS-2</strain>
    </source>
</reference>
<protein>
    <submittedName>
        <fullName evidence="2">Uncharacterized protein</fullName>
    </submittedName>
</protein>
<feature type="compositionally biased region" description="Polar residues" evidence="1">
    <location>
        <begin position="63"/>
        <end position="76"/>
    </location>
</feature>
<dbReference type="Proteomes" id="UP001437256">
    <property type="component" value="Unassembled WGS sequence"/>
</dbReference>